<dbReference type="PANTHER" id="PTHR43767:SF1">
    <property type="entry name" value="NONRIBOSOMAL PEPTIDE SYNTHASE PES1 (EUROFUNG)-RELATED"/>
    <property type="match status" value="1"/>
</dbReference>
<organism evidence="8 9">
    <name type="scientific">Cerasibacillus quisquiliarum</name>
    <dbReference type="NCBI Taxonomy" id="227865"/>
    <lineage>
        <taxon>Bacteria</taxon>
        <taxon>Bacillati</taxon>
        <taxon>Bacillota</taxon>
        <taxon>Bacilli</taxon>
        <taxon>Bacillales</taxon>
        <taxon>Bacillaceae</taxon>
        <taxon>Cerasibacillus</taxon>
    </lineage>
</organism>
<comment type="function">
    <text evidence="5">Converts 2-succinylbenzoate (OSB) to 2-succinylbenzoyl-CoA (OSB-CoA).</text>
</comment>
<comment type="pathway">
    <text evidence="5">Quinol/quinone metabolism; menaquinone biosynthesis.</text>
</comment>
<dbReference type="UniPathway" id="UPA01057">
    <property type="reaction ID" value="UER00166"/>
</dbReference>
<dbReference type="Gene3D" id="3.30.300.30">
    <property type="match status" value="1"/>
</dbReference>
<sequence>MNDMMPHWLTQQAFLSPNVTAIELENGNQITFSELKQRSQEMAYQIATYGIHEGDHVAILSKNDPKMIITIHALSYLGATVVLLNTRLTPSELQYQINDANVSLLIYHDDFNDKVKQLFIKDSLSFVELKSLSMSTEVTLKKEIRLSDPFTIIYTSGTTGFPKGVIHTYGNHWWSAISSALNIGLSKTDKWLAVLPFFHVGGLSIFLKSVIYGMPVYLMEKFNVSKVNQAIVENQVTMISVVTVMLQRLMEQLGDNRYPDTFRGMLLGGGPASKQLLEQAKQKNIPVFQSYGMTETSSQIVTLSAHDALRKIGSSGKPLLPAQIKIHRETSDGIGEIYVKGPMVTNGYYNNDKANEELFEHGWLKTGDLGRIDKEGFLYVVDRRNDLIISGGENIYPTEIEHVLERISHIREVAVVGKKDDTWGEVPVAYVVCDTETLTEDNIIDYAKRHLASYKVPKQIIFLDELPRNASNKILRHELKALLQAKK</sequence>
<dbReference type="EC" id="6.2.1.26" evidence="5"/>
<comment type="similarity">
    <text evidence="5">Belongs to the ATP-dependent AMP-binding enzyme family. MenE subfamily.</text>
</comment>
<dbReference type="SUPFAM" id="SSF56801">
    <property type="entry name" value="Acetyl-CoA synthetase-like"/>
    <property type="match status" value="1"/>
</dbReference>
<dbReference type="Pfam" id="PF00501">
    <property type="entry name" value="AMP-binding"/>
    <property type="match status" value="1"/>
</dbReference>
<evidence type="ECO:0000256" key="4">
    <source>
        <dbReference type="ARBA" id="ARBA00022840"/>
    </source>
</evidence>
<dbReference type="InterPro" id="IPR050237">
    <property type="entry name" value="ATP-dep_AMP-bd_enzyme"/>
</dbReference>
<keyword evidence="3 5" id="KW-0547">Nucleotide-binding</keyword>
<dbReference type="PROSITE" id="PS00455">
    <property type="entry name" value="AMP_BINDING"/>
    <property type="match status" value="1"/>
</dbReference>
<dbReference type="FunFam" id="3.30.300.30:FF:000008">
    <property type="entry name" value="2,3-dihydroxybenzoate-AMP ligase"/>
    <property type="match status" value="1"/>
</dbReference>
<protein>
    <recommendedName>
        <fullName evidence="5">2-succinylbenzoate--CoA ligase</fullName>
        <ecNumber evidence="5">6.2.1.26</ecNumber>
    </recommendedName>
    <alternativeName>
        <fullName evidence="5">o-succinylbenzoyl-CoA synthetase</fullName>
        <shortName evidence="5">OSB-CoA synthetase</shortName>
    </alternativeName>
</protein>
<evidence type="ECO:0000256" key="2">
    <source>
        <dbReference type="ARBA" id="ARBA00022598"/>
    </source>
</evidence>
<dbReference type="NCBIfam" id="TIGR01923">
    <property type="entry name" value="menE"/>
    <property type="match status" value="1"/>
</dbReference>
<dbReference type="PANTHER" id="PTHR43767">
    <property type="entry name" value="LONG-CHAIN-FATTY-ACID--COA LIGASE"/>
    <property type="match status" value="1"/>
</dbReference>
<proteinExistence type="inferred from homology"/>
<keyword evidence="2 5" id="KW-0436">Ligase</keyword>
<gene>
    <name evidence="5 8" type="primary">menE</name>
    <name evidence="8" type="ORF">CQU01_26430</name>
</gene>
<feature type="domain" description="AMP-binding enzyme C-terminal" evidence="7">
    <location>
        <begin position="399"/>
        <end position="473"/>
    </location>
</feature>
<dbReference type="InterPro" id="IPR042099">
    <property type="entry name" value="ANL_N_sf"/>
</dbReference>
<comment type="catalytic activity">
    <reaction evidence="5">
        <text>2-succinylbenzoate + ATP + CoA = 2-succinylbenzoyl-CoA + AMP + diphosphate</text>
        <dbReference type="Rhea" id="RHEA:17009"/>
        <dbReference type="ChEBI" id="CHEBI:18325"/>
        <dbReference type="ChEBI" id="CHEBI:30616"/>
        <dbReference type="ChEBI" id="CHEBI:33019"/>
        <dbReference type="ChEBI" id="CHEBI:57287"/>
        <dbReference type="ChEBI" id="CHEBI:57364"/>
        <dbReference type="ChEBI" id="CHEBI:456215"/>
        <dbReference type="EC" id="6.2.1.26"/>
    </reaction>
</comment>
<dbReference type="Gene3D" id="3.40.50.12780">
    <property type="entry name" value="N-terminal domain of ligase-like"/>
    <property type="match status" value="1"/>
</dbReference>
<dbReference type="GO" id="GO:0009234">
    <property type="term" value="P:menaquinone biosynthetic process"/>
    <property type="evidence" value="ECO:0007669"/>
    <property type="project" value="UniProtKB-UniRule"/>
</dbReference>
<dbReference type="RefSeq" id="WP_146938746.1">
    <property type="nucleotide sequence ID" value="NZ_BJXW01000042.1"/>
</dbReference>
<comment type="caution">
    <text evidence="8">The sequence shown here is derived from an EMBL/GenBank/DDBJ whole genome shotgun (WGS) entry which is preliminary data.</text>
</comment>
<dbReference type="HAMAP" id="MF_00731">
    <property type="entry name" value="MenE"/>
    <property type="match status" value="1"/>
</dbReference>
<name>A0A511V0I2_9BACI</name>
<keyword evidence="9" id="KW-1185">Reference proteome</keyword>
<keyword evidence="4 5" id="KW-0067">ATP-binding</keyword>
<dbReference type="AlphaFoldDB" id="A0A511V0I2"/>
<dbReference type="Pfam" id="PF13193">
    <property type="entry name" value="AMP-binding_C"/>
    <property type="match status" value="1"/>
</dbReference>
<dbReference type="OrthoDB" id="9762242at2"/>
<reference evidence="8 9" key="1">
    <citation type="submission" date="2019-07" db="EMBL/GenBank/DDBJ databases">
        <title>Whole genome shotgun sequence of Cerasibacillus quisquiliarum NBRC 102429.</title>
        <authorList>
            <person name="Hosoyama A."/>
            <person name="Uohara A."/>
            <person name="Ohji S."/>
            <person name="Ichikawa N."/>
        </authorList>
    </citation>
    <scope>NUCLEOTIDE SEQUENCE [LARGE SCALE GENOMIC DNA]</scope>
    <source>
        <strain evidence="8 9">NBRC 102429</strain>
    </source>
</reference>
<dbReference type="EMBL" id="BJXW01000042">
    <property type="protein sequence ID" value="GEN32405.1"/>
    <property type="molecule type" value="Genomic_DNA"/>
</dbReference>
<evidence type="ECO:0000256" key="5">
    <source>
        <dbReference type="HAMAP-Rule" id="MF_00731"/>
    </source>
</evidence>
<dbReference type="CDD" id="cd05912">
    <property type="entry name" value="OSB_CoA_lg"/>
    <property type="match status" value="1"/>
</dbReference>
<accession>A0A511V0I2</accession>
<dbReference type="InterPro" id="IPR020845">
    <property type="entry name" value="AMP-binding_CS"/>
</dbReference>
<evidence type="ECO:0000256" key="1">
    <source>
        <dbReference type="ARBA" id="ARBA00022428"/>
    </source>
</evidence>
<evidence type="ECO:0000259" key="7">
    <source>
        <dbReference type="Pfam" id="PF13193"/>
    </source>
</evidence>
<feature type="domain" description="AMP-dependent synthetase/ligase" evidence="6">
    <location>
        <begin position="11"/>
        <end position="349"/>
    </location>
</feature>
<evidence type="ECO:0000256" key="3">
    <source>
        <dbReference type="ARBA" id="ARBA00022741"/>
    </source>
</evidence>
<dbReference type="UniPathway" id="UPA00079"/>
<dbReference type="GO" id="GO:0005524">
    <property type="term" value="F:ATP binding"/>
    <property type="evidence" value="ECO:0007669"/>
    <property type="project" value="UniProtKB-KW"/>
</dbReference>
<dbReference type="GO" id="GO:0008756">
    <property type="term" value="F:o-succinylbenzoate-CoA ligase activity"/>
    <property type="evidence" value="ECO:0007669"/>
    <property type="project" value="UniProtKB-UniRule"/>
</dbReference>
<comment type="pathway">
    <text evidence="5">Quinol/quinone metabolism; 1,4-dihydroxy-2-naphthoate biosynthesis; 1,4-dihydroxy-2-naphthoate from chorismate: step 5/7.</text>
</comment>
<dbReference type="InterPro" id="IPR045851">
    <property type="entry name" value="AMP-bd_C_sf"/>
</dbReference>
<dbReference type="InterPro" id="IPR010192">
    <property type="entry name" value="MenE"/>
</dbReference>
<evidence type="ECO:0000313" key="9">
    <source>
        <dbReference type="Proteomes" id="UP000321491"/>
    </source>
</evidence>
<dbReference type="InterPro" id="IPR025110">
    <property type="entry name" value="AMP-bd_C"/>
</dbReference>
<dbReference type="InterPro" id="IPR000873">
    <property type="entry name" value="AMP-dep_synth/lig_dom"/>
</dbReference>
<evidence type="ECO:0000313" key="8">
    <source>
        <dbReference type="EMBL" id="GEN32405.1"/>
    </source>
</evidence>
<keyword evidence="1 5" id="KW-0474">Menaquinone biosynthesis</keyword>
<dbReference type="NCBIfam" id="NF002966">
    <property type="entry name" value="PRK03640.1"/>
    <property type="match status" value="1"/>
</dbReference>
<evidence type="ECO:0000259" key="6">
    <source>
        <dbReference type="Pfam" id="PF00501"/>
    </source>
</evidence>
<dbReference type="Proteomes" id="UP000321491">
    <property type="component" value="Unassembled WGS sequence"/>
</dbReference>